<dbReference type="PANTHER" id="PTHR30146:SF109">
    <property type="entry name" value="HTH-TYPE TRANSCRIPTIONAL REGULATOR GALS"/>
    <property type="match status" value="1"/>
</dbReference>
<dbReference type="InterPro" id="IPR000843">
    <property type="entry name" value="HTH_LacI"/>
</dbReference>
<dbReference type="Proteomes" id="UP000193435">
    <property type="component" value="Unassembled WGS sequence"/>
</dbReference>
<evidence type="ECO:0000313" key="5">
    <source>
        <dbReference type="EMBL" id="SMH32219.1"/>
    </source>
</evidence>
<evidence type="ECO:0000256" key="1">
    <source>
        <dbReference type="ARBA" id="ARBA00023015"/>
    </source>
</evidence>
<evidence type="ECO:0000256" key="3">
    <source>
        <dbReference type="ARBA" id="ARBA00023163"/>
    </source>
</evidence>
<name>A0A1X7N6V1_9LACT</name>
<dbReference type="InterPro" id="IPR010982">
    <property type="entry name" value="Lambda_DNA-bd_dom_sf"/>
</dbReference>
<feature type="domain" description="HTH lacI-type" evidence="4">
    <location>
        <begin position="3"/>
        <end position="57"/>
    </location>
</feature>
<dbReference type="OrthoDB" id="9788209at2"/>
<dbReference type="GO" id="GO:0003700">
    <property type="term" value="F:DNA-binding transcription factor activity"/>
    <property type="evidence" value="ECO:0007669"/>
    <property type="project" value="TreeGrafter"/>
</dbReference>
<keyword evidence="2" id="KW-0238">DNA-binding</keyword>
<dbReference type="Pfam" id="PF00356">
    <property type="entry name" value="LacI"/>
    <property type="match status" value="1"/>
</dbReference>
<evidence type="ECO:0000313" key="6">
    <source>
        <dbReference type="Proteomes" id="UP000193435"/>
    </source>
</evidence>
<keyword evidence="1" id="KW-0805">Transcription regulation</keyword>
<dbReference type="Pfam" id="PF13377">
    <property type="entry name" value="Peripla_BP_3"/>
    <property type="match status" value="1"/>
</dbReference>
<protein>
    <submittedName>
        <fullName evidence="5">Transcriptional regulator, LacI family</fullName>
    </submittedName>
</protein>
<keyword evidence="6" id="KW-1185">Reference proteome</keyword>
<accession>A0A1X7N6V1</accession>
<gene>
    <name evidence="5" type="ORF">SAMN04488700_1350</name>
</gene>
<dbReference type="InterPro" id="IPR046335">
    <property type="entry name" value="LacI/GalR-like_sensor"/>
</dbReference>
<dbReference type="SUPFAM" id="SSF47413">
    <property type="entry name" value="lambda repressor-like DNA-binding domains"/>
    <property type="match status" value="1"/>
</dbReference>
<dbReference type="AlphaFoldDB" id="A0A1X7N6V1"/>
<sequence>MAITIKDVAKKAGVATSTVSRTIQDHSSISEKTKKKVRSVMEELGYQPNLAARGLVSKNMRTIGVILPVSDGTVFKNPFFLEMIRGISKACNENKYMVALASGTTQEELLESIQTMAKGGRADGFIVLYSKKNDEIIEYLHREKLFYAMIGKPYEYENEIVYVDNDNKLAGRDATNYLLALNHKKIAYINKHADQMMSAERLLGYKEALLLKGIEVNPKYILEEKMISTNQKEKIKELFISEQHPTAVVAGDDLIAMELVYLFKEFNLRIPEDISIISFNNSIFAKMVQPSLTSIDLHVAYLSEQVVEKLIDLIEGKQNLAIKVILPHEIIERKSCKLNQTAF</sequence>
<dbReference type="Gene3D" id="1.10.260.40">
    <property type="entry name" value="lambda repressor-like DNA-binding domains"/>
    <property type="match status" value="1"/>
</dbReference>
<dbReference type="PANTHER" id="PTHR30146">
    <property type="entry name" value="LACI-RELATED TRANSCRIPTIONAL REPRESSOR"/>
    <property type="match status" value="1"/>
</dbReference>
<organism evidence="5 6">
    <name type="scientific">Carnobacterium iners</name>
    <dbReference type="NCBI Taxonomy" id="1073423"/>
    <lineage>
        <taxon>Bacteria</taxon>
        <taxon>Bacillati</taxon>
        <taxon>Bacillota</taxon>
        <taxon>Bacilli</taxon>
        <taxon>Lactobacillales</taxon>
        <taxon>Carnobacteriaceae</taxon>
        <taxon>Carnobacterium</taxon>
    </lineage>
</organism>
<evidence type="ECO:0000256" key="2">
    <source>
        <dbReference type="ARBA" id="ARBA00023125"/>
    </source>
</evidence>
<dbReference type="CDD" id="cd01392">
    <property type="entry name" value="HTH_LacI"/>
    <property type="match status" value="1"/>
</dbReference>
<dbReference type="Gene3D" id="3.40.50.2300">
    <property type="match status" value="2"/>
</dbReference>
<reference evidence="5 6" key="1">
    <citation type="submission" date="2017-04" db="EMBL/GenBank/DDBJ databases">
        <authorList>
            <person name="Afonso C.L."/>
            <person name="Miller P.J."/>
            <person name="Scott M.A."/>
            <person name="Spackman E."/>
            <person name="Goraichik I."/>
            <person name="Dimitrov K.M."/>
            <person name="Suarez D.L."/>
            <person name="Swayne D.E."/>
        </authorList>
    </citation>
    <scope>NUCLEOTIDE SEQUENCE [LARGE SCALE GENOMIC DNA]</scope>
    <source>
        <strain evidence="5 6">LMG26642</strain>
    </source>
</reference>
<evidence type="ECO:0000259" key="4">
    <source>
        <dbReference type="PROSITE" id="PS50932"/>
    </source>
</evidence>
<dbReference type="PROSITE" id="PS50932">
    <property type="entry name" value="HTH_LACI_2"/>
    <property type="match status" value="1"/>
</dbReference>
<dbReference type="CDD" id="cd06294">
    <property type="entry name" value="PBP1_MalR-like"/>
    <property type="match status" value="1"/>
</dbReference>
<dbReference type="STRING" id="1073423.SAMN04488700_1350"/>
<dbReference type="GO" id="GO:0000976">
    <property type="term" value="F:transcription cis-regulatory region binding"/>
    <property type="evidence" value="ECO:0007669"/>
    <property type="project" value="TreeGrafter"/>
</dbReference>
<keyword evidence="3" id="KW-0804">Transcription</keyword>
<proteinExistence type="predicted"/>
<dbReference type="EMBL" id="FXBJ01000002">
    <property type="protein sequence ID" value="SMH32219.1"/>
    <property type="molecule type" value="Genomic_DNA"/>
</dbReference>
<dbReference type="SMART" id="SM00354">
    <property type="entry name" value="HTH_LACI"/>
    <property type="match status" value="1"/>
</dbReference>
<dbReference type="SUPFAM" id="SSF53822">
    <property type="entry name" value="Periplasmic binding protein-like I"/>
    <property type="match status" value="1"/>
</dbReference>
<dbReference type="InterPro" id="IPR028082">
    <property type="entry name" value="Peripla_BP_I"/>
</dbReference>